<gene>
    <name evidence="2" type="ORF">DQQ01_04850</name>
</gene>
<reference evidence="3" key="1">
    <citation type="submission" date="2018-06" db="EMBL/GenBank/DDBJ databases">
        <title>Description of Blautia argi sp. nov., a new anaerobic isolated from dog feces.</title>
        <authorList>
            <person name="Chang Y.-H."/>
            <person name="Paek J."/>
            <person name="Shin Y."/>
        </authorList>
    </citation>
    <scope>NUCLEOTIDE SEQUENCE [LARGE SCALE GENOMIC DNA]</scope>
    <source>
        <strain evidence="3">KCTC 15426</strain>
    </source>
</reference>
<dbReference type="Gene3D" id="3.40.50.2000">
    <property type="entry name" value="Glycogen Phosphorylase B"/>
    <property type="match status" value="1"/>
</dbReference>
<keyword evidence="3" id="KW-1185">Reference proteome</keyword>
<dbReference type="OrthoDB" id="1814359at2"/>
<organism evidence="2 3">
    <name type="scientific">Blautia argi</name>
    <dbReference type="NCBI Taxonomy" id="1912897"/>
    <lineage>
        <taxon>Bacteria</taxon>
        <taxon>Bacillati</taxon>
        <taxon>Bacillota</taxon>
        <taxon>Clostridia</taxon>
        <taxon>Lachnospirales</taxon>
        <taxon>Lachnospiraceae</taxon>
        <taxon>Blautia</taxon>
    </lineage>
</organism>
<dbReference type="PANTHER" id="PTHR36836:SF1">
    <property type="entry name" value="COLANIC ACID BIOSYNTHESIS PROTEIN WCAK"/>
    <property type="match status" value="1"/>
</dbReference>
<name>A0A2Z4U999_9FIRM</name>
<dbReference type="Pfam" id="PF04230">
    <property type="entry name" value="PS_pyruv_trans"/>
    <property type="match status" value="1"/>
</dbReference>
<evidence type="ECO:0000313" key="3">
    <source>
        <dbReference type="Proteomes" id="UP000250003"/>
    </source>
</evidence>
<accession>A0A2Z4U999</accession>
<dbReference type="PANTHER" id="PTHR36836">
    <property type="entry name" value="COLANIC ACID BIOSYNTHESIS PROTEIN WCAK"/>
    <property type="match status" value="1"/>
</dbReference>
<dbReference type="AlphaFoldDB" id="A0A2Z4U999"/>
<protein>
    <recommendedName>
        <fullName evidence="1">Polysaccharide pyruvyl transferase domain-containing protein</fullName>
    </recommendedName>
</protein>
<evidence type="ECO:0000259" key="1">
    <source>
        <dbReference type="Pfam" id="PF04230"/>
    </source>
</evidence>
<dbReference type="InterPro" id="IPR007345">
    <property type="entry name" value="Polysacch_pyruvyl_Trfase"/>
</dbReference>
<feature type="domain" description="Polysaccharide pyruvyl transferase" evidence="1">
    <location>
        <begin position="13"/>
        <end position="319"/>
    </location>
</feature>
<dbReference type="SUPFAM" id="SSF53756">
    <property type="entry name" value="UDP-Glycosyltransferase/glycogen phosphorylase"/>
    <property type="match status" value="1"/>
</dbReference>
<dbReference type="Proteomes" id="UP000250003">
    <property type="component" value="Chromosome"/>
</dbReference>
<dbReference type="RefSeq" id="WP_111918869.1">
    <property type="nucleotide sequence ID" value="NZ_CP030280.1"/>
</dbReference>
<dbReference type="EMBL" id="CP030280">
    <property type="protein sequence ID" value="AWY97588.1"/>
    <property type="molecule type" value="Genomic_DNA"/>
</dbReference>
<dbReference type="KEGG" id="blau:DQQ01_04850"/>
<proteinExistence type="predicted"/>
<sequence length="388" mass="45473">MKYYLYTHIGSGNRGCEATAKSLYQILNTSKEDYYIFSENYDEEQVCKTEQYASVFYTPNISGIKPIGSLFPRILTKFKIDKLGSVKYRYKKLLREVDKNSIGLSTGGDVFCYEQELAKKIEYLTDEMRKKGTKCFLMACSIDKAHLTEDTINILRKFNYIFPRESYTERYLIEKGFTNIKRFPDPAFALPIEYVKELELSQEKEYIGINYSSYTNQGLEVNDNFRTIVRFIRNIMDSTEMDVVLIPHVYWNEENDVQLLKKIKQEFFDENRVIVIEKKYNSSQLKFLISQCRFFIGSRTHSVIAAYSSGVPTLALGYSIKSKGIAQDIFGEYETYVFDSKKLSCYENFYDKFKGVVKNEETIRGILQKKNEKFITQLKEQLEFLKKI</sequence>
<evidence type="ECO:0000313" key="2">
    <source>
        <dbReference type="EMBL" id="AWY97588.1"/>
    </source>
</evidence>